<keyword evidence="1" id="KW-0175">Coiled coil</keyword>
<dbReference type="OMA" id="FIKRENQ"/>
<protein>
    <submittedName>
        <fullName evidence="3">Uncharacterized protein</fullName>
    </submittedName>
</protein>
<feature type="coiled-coil region" evidence="1">
    <location>
        <begin position="108"/>
        <end position="135"/>
    </location>
</feature>
<sequence length="232" mass="27404">MQSTNNSQRSNYLQNSSSSVRRARIFDTSQSSERRNTPSIIPISNSQVNRSPQIQTEEFNVQGLQQSQVSEVQINDLNKVNQFQKLPDLSRCKVKFIKRENQYTQTEADDKDLIIRQQEELIKQLQRQIQQQSNTNMEFSFHKENMDQQLHSPKYNCVTNNQIKDQSTGNNTLMTNSPYKKQQRQQQNQFYFTAIPQSNNKSYILKPHNTEKQVLEYTKQKSNKDYFFSQMD</sequence>
<evidence type="ECO:0000256" key="2">
    <source>
        <dbReference type="SAM" id="MobiDB-lite"/>
    </source>
</evidence>
<dbReference type="AlphaFoldDB" id="A0A8S1KLM5"/>
<name>A0A8S1KLM5_PARPR</name>
<feature type="compositionally biased region" description="Polar residues" evidence="2">
    <location>
        <begin position="27"/>
        <end position="49"/>
    </location>
</feature>
<reference evidence="3" key="1">
    <citation type="submission" date="2021-01" db="EMBL/GenBank/DDBJ databases">
        <authorList>
            <consortium name="Genoscope - CEA"/>
            <person name="William W."/>
        </authorList>
    </citation>
    <scope>NUCLEOTIDE SEQUENCE</scope>
</reference>
<evidence type="ECO:0000256" key="1">
    <source>
        <dbReference type="SAM" id="Coils"/>
    </source>
</evidence>
<feature type="region of interest" description="Disordered" evidence="2">
    <location>
        <begin position="1"/>
        <end position="49"/>
    </location>
</feature>
<dbReference type="EMBL" id="CAJJDM010000020">
    <property type="protein sequence ID" value="CAD8054775.1"/>
    <property type="molecule type" value="Genomic_DNA"/>
</dbReference>
<evidence type="ECO:0000313" key="4">
    <source>
        <dbReference type="Proteomes" id="UP000688137"/>
    </source>
</evidence>
<evidence type="ECO:0000313" key="3">
    <source>
        <dbReference type="EMBL" id="CAD8054775.1"/>
    </source>
</evidence>
<organism evidence="3 4">
    <name type="scientific">Paramecium primaurelia</name>
    <dbReference type="NCBI Taxonomy" id="5886"/>
    <lineage>
        <taxon>Eukaryota</taxon>
        <taxon>Sar</taxon>
        <taxon>Alveolata</taxon>
        <taxon>Ciliophora</taxon>
        <taxon>Intramacronucleata</taxon>
        <taxon>Oligohymenophorea</taxon>
        <taxon>Peniculida</taxon>
        <taxon>Parameciidae</taxon>
        <taxon>Paramecium</taxon>
    </lineage>
</organism>
<dbReference type="Proteomes" id="UP000688137">
    <property type="component" value="Unassembled WGS sequence"/>
</dbReference>
<comment type="caution">
    <text evidence="3">The sequence shown here is derived from an EMBL/GenBank/DDBJ whole genome shotgun (WGS) entry which is preliminary data.</text>
</comment>
<feature type="compositionally biased region" description="Polar residues" evidence="2">
    <location>
        <begin position="1"/>
        <end position="20"/>
    </location>
</feature>
<keyword evidence="4" id="KW-1185">Reference proteome</keyword>
<accession>A0A8S1KLM5</accession>
<gene>
    <name evidence="3" type="ORF">PPRIM_AZ9-3.1.T0220201</name>
</gene>
<proteinExistence type="predicted"/>